<keyword evidence="2" id="KW-0812">Transmembrane</keyword>
<feature type="compositionally biased region" description="Basic and acidic residues" evidence="1">
    <location>
        <begin position="92"/>
        <end position="111"/>
    </location>
</feature>
<evidence type="ECO:0000313" key="3">
    <source>
        <dbReference type="EMBL" id="MFB9522724.1"/>
    </source>
</evidence>
<protein>
    <submittedName>
        <fullName evidence="3">Uncharacterized protein</fullName>
    </submittedName>
</protein>
<dbReference type="RefSeq" id="WP_345220245.1">
    <property type="nucleotide sequence ID" value="NZ_BAAAXE010000013.1"/>
</dbReference>
<feature type="region of interest" description="Disordered" evidence="1">
    <location>
        <begin position="84"/>
        <end position="129"/>
    </location>
</feature>
<comment type="caution">
    <text evidence="3">The sequence shown here is derived from an EMBL/GenBank/DDBJ whole genome shotgun (WGS) entry which is preliminary data.</text>
</comment>
<sequence length="454" mass="47021">MPPFEDELGRALRRTGDSFSADQQRLADTGLARGRRTLRRRRAGAVTGSVAALALVGVGGAWAGGLLGGSGGRGDVAAPVPAVERTSGASDAGRDGGNETGRAEGSGKGDSEGDGDGDGNGNGKADTAVGDTRHITRAWMTDTFKRLMPRGELTDVEARGTDEAARGTESAPGPPNSPMVSALHDDGRGKGAVRLGITRADPGGHSTREMVTCPARAYVRFDSCRSEKLSDGSDFMLLQRYVYNTGKTKEWRAVLVTPDGLVVDVSEYNAPAEKGEPVSRVDPPLDPAQLRRLTTDGAWRSVTGALPAAKPEGDVGIPGEPGEEKMHSTLAALLPKGLRLGGRSGQAGFASVVVDDGGGGSLVEVNAQVGMDDLLGGKTPTEKDGTVVTVTRSGSEKGVAGIVQLTVDAVKPDGRRVVLSAFNADTQHSAATREQPALTAEQLKAIALSPTWWK</sequence>
<dbReference type="Proteomes" id="UP001589718">
    <property type="component" value="Unassembled WGS sequence"/>
</dbReference>
<reference evidence="3 4" key="1">
    <citation type="submission" date="2024-09" db="EMBL/GenBank/DDBJ databases">
        <authorList>
            <person name="Sun Q."/>
            <person name="Mori K."/>
        </authorList>
    </citation>
    <scope>NUCLEOTIDE SEQUENCE [LARGE SCALE GENOMIC DNA]</scope>
    <source>
        <strain evidence="3 4">JCM 4362</strain>
    </source>
</reference>
<proteinExistence type="predicted"/>
<keyword evidence="2" id="KW-1133">Transmembrane helix</keyword>
<feature type="transmembrane region" description="Helical" evidence="2">
    <location>
        <begin position="43"/>
        <end position="63"/>
    </location>
</feature>
<organism evidence="3 4">
    <name type="scientific">Streptomyces cremeus</name>
    <dbReference type="NCBI Taxonomy" id="66881"/>
    <lineage>
        <taxon>Bacteria</taxon>
        <taxon>Bacillati</taxon>
        <taxon>Actinomycetota</taxon>
        <taxon>Actinomycetes</taxon>
        <taxon>Kitasatosporales</taxon>
        <taxon>Streptomycetaceae</taxon>
        <taxon>Streptomyces</taxon>
    </lineage>
</organism>
<evidence type="ECO:0000313" key="4">
    <source>
        <dbReference type="Proteomes" id="UP001589718"/>
    </source>
</evidence>
<gene>
    <name evidence="3" type="ORF">ACFFTU_22525</name>
</gene>
<keyword evidence="2" id="KW-0472">Membrane</keyword>
<keyword evidence="4" id="KW-1185">Reference proteome</keyword>
<feature type="region of interest" description="Disordered" evidence="1">
    <location>
        <begin position="13"/>
        <end position="33"/>
    </location>
</feature>
<dbReference type="EMBL" id="JBHMCR010000013">
    <property type="protein sequence ID" value="MFB9522724.1"/>
    <property type="molecule type" value="Genomic_DNA"/>
</dbReference>
<accession>A0ABV5PHN8</accession>
<name>A0ABV5PHN8_STRCM</name>
<evidence type="ECO:0000256" key="2">
    <source>
        <dbReference type="SAM" id="Phobius"/>
    </source>
</evidence>
<evidence type="ECO:0000256" key="1">
    <source>
        <dbReference type="SAM" id="MobiDB-lite"/>
    </source>
</evidence>